<keyword evidence="5" id="KW-1185">Reference proteome</keyword>
<protein>
    <submittedName>
        <fullName evidence="4">LPS-assembly protein</fullName>
    </submittedName>
</protein>
<reference evidence="5" key="1">
    <citation type="submission" date="2016-10" db="EMBL/GenBank/DDBJ databases">
        <authorList>
            <person name="Varghese N."/>
            <person name="Submissions S."/>
        </authorList>
    </citation>
    <scope>NUCLEOTIDE SEQUENCE [LARGE SCALE GENOMIC DNA]</scope>
    <source>
        <strain evidence="5">DSM 23256</strain>
    </source>
</reference>
<dbReference type="EMBL" id="FNBU01000024">
    <property type="protein sequence ID" value="SDF72739.1"/>
    <property type="molecule type" value="Genomic_DNA"/>
</dbReference>
<dbReference type="PANTHER" id="PTHR30189">
    <property type="entry name" value="LPS-ASSEMBLY PROTEIN"/>
    <property type="match status" value="1"/>
</dbReference>
<dbReference type="AlphaFoldDB" id="A0A1G7NHF9"/>
<dbReference type="InterPro" id="IPR050218">
    <property type="entry name" value="LptD"/>
</dbReference>
<dbReference type="InterPro" id="IPR005653">
    <property type="entry name" value="OstA-like_N"/>
</dbReference>
<keyword evidence="1" id="KW-0472">Membrane</keyword>
<evidence type="ECO:0000256" key="2">
    <source>
        <dbReference type="SAM" id="SignalP"/>
    </source>
</evidence>
<evidence type="ECO:0000313" key="5">
    <source>
        <dbReference type="Proteomes" id="UP000243333"/>
    </source>
</evidence>
<keyword evidence="1" id="KW-0998">Cell outer membrane</keyword>
<keyword evidence="2" id="KW-0732">Signal</keyword>
<feature type="chain" id="PRO_5038508501" evidence="2">
    <location>
        <begin position="23"/>
        <end position="464"/>
    </location>
</feature>
<name>A0A1G7NHF9_9FIRM</name>
<gene>
    <name evidence="4" type="ORF">SAMN05660235_02549</name>
</gene>
<organism evidence="4 5">
    <name type="scientific">Sporolituus thermophilus DSM 23256</name>
    <dbReference type="NCBI Taxonomy" id="1123285"/>
    <lineage>
        <taxon>Bacteria</taxon>
        <taxon>Bacillati</taxon>
        <taxon>Bacillota</taxon>
        <taxon>Negativicutes</taxon>
        <taxon>Selenomonadales</taxon>
        <taxon>Sporomusaceae</taxon>
        <taxon>Sporolituus</taxon>
    </lineage>
</organism>
<dbReference type="GO" id="GO:1990351">
    <property type="term" value="C:transporter complex"/>
    <property type="evidence" value="ECO:0007669"/>
    <property type="project" value="TreeGrafter"/>
</dbReference>
<dbReference type="Pfam" id="PF03968">
    <property type="entry name" value="LptD_N"/>
    <property type="match status" value="1"/>
</dbReference>
<sequence>MYNKNKLLLGILALLLAFGSAAGGEAAAAKADKPAAQTQANLPIVIEADKLYFSDLTGDLYAQGNVQVTQGEDKLLAALVQGNTKQGEVWVDGQATFLQPGTELIGRKSRYNYQQHTGSILKASGIIGKDRVKAENINILPDRYILNDSTVTRCPAVVPDYHISARKIEIWPGEKMIVYDAKFWIKDKVIFSLPKYQKSLVNKETTTEFPRVGYSSENGFSIAQYLETPVLGEVAAFADLAYYSKRGFEPTYGLVTRQSGYTLQMTYGSEDNADHEWVDKEPDFALKFKPYRLGNTSLTANFSASAGKWSEGAVTGTRRSYNFYLANDPIKLSDTLVLTLGGGYEKVFYGYNDTTNNIWRYDLKLTAKPNNRLEAWTGYSYNNQSSISPYQYDRIDTPRELYGGFMYRIDRMNGFGLKLSYDVDVDRVKDLDYTWRRNLHCWEADITYRAKRDQFNIKVSAVQW</sequence>
<evidence type="ECO:0000313" key="4">
    <source>
        <dbReference type="EMBL" id="SDF72739.1"/>
    </source>
</evidence>
<dbReference type="Gene3D" id="2.60.450.10">
    <property type="entry name" value="Lipopolysaccharide (LPS) transport protein A like domain"/>
    <property type="match status" value="1"/>
</dbReference>
<dbReference type="GO" id="GO:0009279">
    <property type="term" value="C:cell outer membrane"/>
    <property type="evidence" value="ECO:0007669"/>
    <property type="project" value="TreeGrafter"/>
</dbReference>
<dbReference type="PANTHER" id="PTHR30189:SF1">
    <property type="entry name" value="LPS-ASSEMBLY PROTEIN LPTD"/>
    <property type="match status" value="1"/>
</dbReference>
<dbReference type="OrthoDB" id="1629906at2"/>
<feature type="domain" description="Organic solvent tolerance-like N-terminal" evidence="3">
    <location>
        <begin position="46"/>
        <end position="87"/>
    </location>
</feature>
<feature type="signal peptide" evidence="2">
    <location>
        <begin position="1"/>
        <end position="22"/>
    </location>
</feature>
<evidence type="ECO:0000256" key="1">
    <source>
        <dbReference type="ARBA" id="ARBA00023237"/>
    </source>
</evidence>
<dbReference type="RefSeq" id="WP_093691452.1">
    <property type="nucleotide sequence ID" value="NZ_FNBU01000024.1"/>
</dbReference>
<proteinExistence type="predicted"/>
<dbReference type="Proteomes" id="UP000243333">
    <property type="component" value="Unassembled WGS sequence"/>
</dbReference>
<accession>A0A1G7NHF9</accession>
<dbReference type="STRING" id="1123285.SAMN05660235_02549"/>
<evidence type="ECO:0000259" key="3">
    <source>
        <dbReference type="Pfam" id="PF03968"/>
    </source>
</evidence>